<organism evidence="11 12">
    <name type="scientific">Alkalibacter rhizosphaerae</name>
    <dbReference type="NCBI Taxonomy" id="2815577"/>
    <lineage>
        <taxon>Bacteria</taxon>
        <taxon>Bacillati</taxon>
        <taxon>Bacillota</taxon>
        <taxon>Clostridia</taxon>
        <taxon>Eubacteriales</taxon>
        <taxon>Eubacteriaceae</taxon>
        <taxon>Alkalibacter</taxon>
    </lineage>
</organism>
<evidence type="ECO:0000256" key="8">
    <source>
        <dbReference type="ARBA" id="ARBA00048027"/>
    </source>
</evidence>
<dbReference type="Pfam" id="PF02881">
    <property type="entry name" value="SRP54_N"/>
    <property type="match status" value="1"/>
</dbReference>
<dbReference type="SMART" id="SM00962">
    <property type="entry name" value="SRP54"/>
    <property type="match status" value="1"/>
</dbReference>
<accession>A0A975AI56</accession>
<dbReference type="Pfam" id="PF02978">
    <property type="entry name" value="SRP_SPB"/>
    <property type="match status" value="1"/>
</dbReference>
<dbReference type="SUPFAM" id="SSF47446">
    <property type="entry name" value="Signal peptide-binding domain"/>
    <property type="match status" value="1"/>
</dbReference>
<dbReference type="EMBL" id="CP071444">
    <property type="protein sequence ID" value="QSX08723.1"/>
    <property type="molecule type" value="Genomic_DNA"/>
</dbReference>
<evidence type="ECO:0000313" key="12">
    <source>
        <dbReference type="Proteomes" id="UP000663499"/>
    </source>
</evidence>
<proteinExistence type="inferred from homology"/>
<evidence type="ECO:0000256" key="7">
    <source>
        <dbReference type="ARBA" id="ARBA00023274"/>
    </source>
</evidence>
<dbReference type="GO" id="GO:0005525">
    <property type="term" value="F:GTP binding"/>
    <property type="evidence" value="ECO:0007669"/>
    <property type="project" value="UniProtKB-UniRule"/>
</dbReference>
<dbReference type="SUPFAM" id="SSF52540">
    <property type="entry name" value="P-loop containing nucleoside triphosphate hydrolases"/>
    <property type="match status" value="1"/>
</dbReference>
<evidence type="ECO:0000256" key="9">
    <source>
        <dbReference type="HAMAP-Rule" id="MF_00306"/>
    </source>
</evidence>
<evidence type="ECO:0000256" key="1">
    <source>
        <dbReference type="ARBA" id="ARBA00005450"/>
    </source>
</evidence>
<evidence type="ECO:0000256" key="2">
    <source>
        <dbReference type="ARBA" id="ARBA00022741"/>
    </source>
</evidence>
<dbReference type="PROSITE" id="PS00300">
    <property type="entry name" value="SRP54"/>
    <property type="match status" value="1"/>
</dbReference>
<gene>
    <name evidence="9 11" type="primary">ffh</name>
    <name evidence="11" type="ORF">J0B03_01120</name>
</gene>
<evidence type="ECO:0000256" key="6">
    <source>
        <dbReference type="ARBA" id="ARBA00023135"/>
    </source>
</evidence>
<dbReference type="HAMAP" id="MF_00306">
    <property type="entry name" value="SRP54"/>
    <property type="match status" value="1"/>
</dbReference>
<dbReference type="GO" id="GO:0006614">
    <property type="term" value="P:SRP-dependent cotranslational protein targeting to membrane"/>
    <property type="evidence" value="ECO:0007669"/>
    <property type="project" value="InterPro"/>
</dbReference>
<name>A0A975AI56_9FIRM</name>
<keyword evidence="4 9" id="KW-0694">RNA-binding</keyword>
<feature type="binding site" evidence="9">
    <location>
        <begin position="108"/>
        <end position="115"/>
    </location>
    <ligand>
        <name>GTP</name>
        <dbReference type="ChEBI" id="CHEBI:37565"/>
    </ligand>
</feature>
<dbReference type="InterPro" id="IPR022941">
    <property type="entry name" value="SRP54"/>
</dbReference>
<comment type="function">
    <text evidence="9">Involved in targeting and insertion of nascent membrane proteins into the cytoplasmic membrane. Binds to the hydrophobic signal sequence of the ribosome-nascent chain (RNC) as it emerges from the ribosomes. The SRP-RNC complex is then targeted to the cytoplasmic membrane where it interacts with the SRP receptor FtsY.</text>
</comment>
<evidence type="ECO:0000259" key="10">
    <source>
        <dbReference type="PROSITE" id="PS00300"/>
    </source>
</evidence>
<keyword evidence="12" id="KW-1185">Reference proteome</keyword>
<dbReference type="EC" id="3.6.5.4" evidence="9"/>
<reference evidence="11" key="1">
    <citation type="submission" date="2021-03" db="EMBL/GenBank/DDBJ databases">
        <title>Alkalibacter marinus sp. nov., isolated from tidal flat sediment.</title>
        <authorList>
            <person name="Namirimu T."/>
            <person name="Yang J.-A."/>
            <person name="Yang S.-H."/>
            <person name="Kim Y.-J."/>
            <person name="Kwon K.K."/>
        </authorList>
    </citation>
    <scope>NUCLEOTIDE SEQUENCE</scope>
    <source>
        <strain evidence="11">ES005</strain>
    </source>
</reference>
<comment type="domain">
    <text evidence="9">Composed of three domains: the N-terminal N domain, which is responsible for interactions with the ribosome, the central G domain, which binds GTP, and the C-terminal M domain, which binds the RNA and the signal sequence of the RNC.</text>
</comment>
<keyword evidence="6 9" id="KW-0733">Signal recognition particle</keyword>
<comment type="catalytic activity">
    <reaction evidence="8 9">
        <text>GTP + H2O = GDP + phosphate + H(+)</text>
        <dbReference type="Rhea" id="RHEA:19669"/>
        <dbReference type="ChEBI" id="CHEBI:15377"/>
        <dbReference type="ChEBI" id="CHEBI:15378"/>
        <dbReference type="ChEBI" id="CHEBI:37565"/>
        <dbReference type="ChEBI" id="CHEBI:43474"/>
        <dbReference type="ChEBI" id="CHEBI:58189"/>
        <dbReference type="EC" id="3.6.5.4"/>
    </reaction>
</comment>
<dbReference type="AlphaFoldDB" id="A0A975AI56"/>
<keyword evidence="5 9" id="KW-0342">GTP-binding</keyword>
<feature type="binding site" evidence="9">
    <location>
        <begin position="190"/>
        <end position="194"/>
    </location>
    <ligand>
        <name>GTP</name>
        <dbReference type="ChEBI" id="CHEBI:37565"/>
    </ligand>
</feature>
<dbReference type="InterPro" id="IPR013822">
    <property type="entry name" value="Signal_recog_particl_SRP54_hlx"/>
</dbReference>
<dbReference type="Gene3D" id="1.20.120.140">
    <property type="entry name" value="Signal recognition particle SRP54, nucleotide-binding domain"/>
    <property type="match status" value="1"/>
</dbReference>
<dbReference type="PANTHER" id="PTHR11564:SF5">
    <property type="entry name" value="SIGNAL RECOGNITION PARTICLE SUBUNIT SRP54"/>
    <property type="match status" value="1"/>
</dbReference>
<evidence type="ECO:0000256" key="5">
    <source>
        <dbReference type="ARBA" id="ARBA00023134"/>
    </source>
</evidence>
<sequence>MAFEGLSGKLQDTFKKLRGKGKLTEKDIKEATREIKLALLEADVNFKVVKKFVADINERSMGAEVLKSLTPGQQVIKIVKDEMTRLLGEKPVKLDYASKGLTGLMLVGLQGAGKTTTAGKLANHMKKDGKKVLLVACDVYRPAAVKQLQVVGKQVDAEVYSDETSKDPVQIAKDGFRFAREHFFDVVLYDTAGRLQIDETLMEELAKIKEEVAPDHIVLNIDAMTGQEAVQVAETFNEKIDLTGVILTKLDGDTRGGAALSVSAVTGKPILFAGMGEKLTDLEIFYPDRMASRILGMGDVLSFIEKAQADFDEEKAKEQMDKFRKQTYTLEDFKEQLLQMKSMGSFKDIIDMMPGANKKALKGMDFDDKEFARSEAIINSMTKNERIQPNIINASRRKRIAAGSGTRVQDVNKLLKGFEQSKKMMKQLSGLNNKKHGKMKFPFM</sequence>
<keyword evidence="2 9" id="KW-0547">Nucleotide-binding</keyword>
<dbReference type="Pfam" id="PF00448">
    <property type="entry name" value="SRP54"/>
    <property type="match status" value="1"/>
</dbReference>
<dbReference type="InterPro" id="IPR003593">
    <property type="entry name" value="AAA+_ATPase"/>
</dbReference>
<evidence type="ECO:0000256" key="3">
    <source>
        <dbReference type="ARBA" id="ARBA00022801"/>
    </source>
</evidence>
<dbReference type="FunFam" id="3.40.50.300:FF:000022">
    <property type="entry name" value="Signal recognition particle 54 kDa subunit"/>
    <property type="match status" value="1"/>
</dbReference>
<dbReference type="SMART" id="SM00963">
    <property type="entry name" value="SRP54_N"/>
    <property type="match status" value="1"/>
</dbReference>
<feature type="binding site" evidence="9">
    <location>
        <begin position="248"/>
        <end position="251"/>
    </location>
    <ligand>
        <name>GTP</name>
        <dbReference type="ChEBI" id="CHEBI:37565"/>
    </ligand>
</feature>
<dbReference type="InterPro" id="IPR042101">
    <property type="entry name" value="SRP54_N_sf"/>
</dbReference>
<keyword evidence="3 9" id="KW-0378">Hydrolase</keyword>
<comment type="similarity">
    <text evidence="1 9">Belongs to the GTP-binding SRP family. SRP54 subfamily.</text>
</comment>
<dbReference type="SMART" id="SM00382">
    <property type="entry name" value="AAA"/>
    <property type="match status" value="1"/>
</dbReference>
<dbReference type="GO" id="GO:0008312">
    <property type="term" value="F:7S RNA binding"/>
    <property type="evidence" value="ECO:0007669"/>
    <property type="project" value="InterPro"/>
</dbReference>
<dbReference type="InterPro" id="IPR004125">
    <property type="entry name" value="Signal_recog_particle_SRP54_M"/>
</dbReference>
<dbReference type="KEGG" id="alka:J0B03_01120"/>
<dbReference type="GO" id="GO:0003924">
    <property type="term" value="F:GTPase activity"/>
    <property type="evidence" value="ECO:0007669"/>
    <property type="project" value="UniProtKB-UniRule"/>
</dbReference>
<dbReference type="CDD" id="cd18539">
    <property type="entry name" value="SRP_G"/>
    <property type="match status" value="1"/>
</dbReference>
<dbReference type="InterPro" id="IPR000897">
    <property type="entry name" value="SRP54_GTPase_dom"/>
</dbReference>
<dbReference type="Gene3D" id="1.10.260.30">
    <property type="entry name" value="Signal recognition particle, SRP54 subunit, M-domain"/>
    <property type="match status" value="1"/>
</dbReference>
<dbReference type="InterPro" id="IPR036891">
    <property type="entry name" value="Signal_recog_part_SRP54_M_sf"/>
</dbReference>
<evidence type="ECO:0000256" key="4">
    <source>
        <dbReference type="ARBA" id="ARBA00022884"/>
    </source>
</evidence>
<keyword evidence="9" id="KW-0963">Cytoplasm</keyword>
<comment type="subcellular location">
    <subcellularLocation>
        <location evidence="9">Cytoplasm</location>
    </subcellularLocation>
    <text evidence="9">The SRP-RNC complex is targeted to the cytoplasmic membrane.</text>
</comment>
<dbReference type="Proteomes" id="UP000663499">
    <property type="component" value="Chromosome"/>
</dbReference>
<dbReference type="Gene3D" id="3.40.50.300">
    <property type="entry name" value="P-loop containing nucleotide triphosphate hydrolases"/>
    <property type="match status" value="1"/>
</dbReference>
<evidence type="ECO:0000313" key="11">
    <source>
        <dbReference type="EMBL" id="QSX08723.1"/>
    </source>
</evidence>
<feature type="domain" description="SRP54-type proteins GTP-binding" evidence="10">
    <location>
        <begin position="269"/>
        <end position="282"/>
    </location>
</feature>
<keyword evidence="7 9" id="KW-0687">Ribonucleoprotein</keyword>
<protein>
    <recommendedName>
        <fullName evidence="9">Signal recognition particle protein</fullName>
        <ecNumber evidence="9">3.6.5.4</ecNumber>
    </recommendedName>
    <alternativeName>
        <fullName evidence="9">Fifty-four homolog</fullName>
    </alternativeName>
</protein>
<dbReference type="PANTHER" id="PTHR11564">
    <property type="entry name" value="SIGNAL RECOGNITION PARTICLE 54K PROTEIN SRP54"/>
    <property type="match status" value="1"/>
</dbReference>
<dbReference type="NCBIfam" id="TIGR00959">
    <property type="entry name" value="ffh"/>
    <property type="match status" value="1"/>
</dbReference>
<comment type="subunit">
    <text evidence="9">Part of the signal recognition particle protein translocation system, which is composed of SRP and FtsY.</text>
</comment>
<dbReference type="RefSeq" id="WP_207300064.1">
    <property type="nucleotide sequence ID" value="NZ_CP071444.1"/>
</dbReference>
<dbReference type="InterPro" id="IPR004780">
    <property type="entry name" value="SRP"/>
</dbReference>
<dbReference type="InterPro" id="IPR027417">
    <property type="entry name" value="P-loop_NTPase"/>
</dbReference>
<dbReference type="GO" id="GO:0048500">
    <property type="term" value="C:signal recognition particle"/>
    <property type="evidence" value="ECO:0007669"/>
    <property type="project" value="UniProtKB-UniRule"/>
</dbReference>